<dbReference type="AlphaFoldDB" id="A0A8D8FZS6"/>
<name>A0A8D8FZS6_CULPI</name>
<proteinExistence type="predicted"/>
<dbReference type="EMBL" id="HBUE01113009">
    <property type="protein sequence ID" value="CAG6489596.1"/>
    <property type="molecule type" value="Transcribed_RNA"/>
</dbReference>
<organism evidence="1">
    <name type="scientific">Culex pipiens</name>
    <name type="common">House mosquito</name>
    <dbReference type="NCBI Taxonomy" id="7175"/>
    <lineage>
        <taxon>Eukaryota</taxon>
        <taxon>Metazoa</taxon>
        <taxon>Ecdysozoa</taxon>
        <taxon>Arthropoda</taxon>
        <taxon>Hexapoda</taxon>
        <taxon>Insecta</taxon>
        <taxon>Pterygota</taxon>
        <taxon>Neoptera</taxon>
        <taxon>Endopterygota</taxon>
        <taxon>Diptera</taxon>
        <taxon>Nematocera</taxon>
        <taxon>Culicoidea</taxon>
        <taxon>Culicidae</taxon>
        <taxon>Culicinae</taxon>
        <taxon>Culicini</taxon>
        <taxon>Culex</taxon>
        <taxon>Culex</taxon>
    </lineage>
</organism>
<accession>A0A8D8FZS6</accession>
<evidence type="ECO:0000313" key="1">
    <source>
        <dbReference type="EMBL" id="CAG6489596.1"/>
    </source>
</evidence>
<sequence>MRKGVVLVHRHELLAVTCRRLHRHEVNVRGAEFFILVTHKVQIYEVVAETLLLILGVVVSEYERGVFQEVVLELNRFLVGIYCKSFYSVGVFGLPAMTLSKVIESVVKVGVSIGDGTIGQQIQLVLA</sequence>
<protein>
    <submittedName>
        <fullName evidence="1">(northern house mosquito) hypothetical protein</fullName>
    </submittedName>
</protein>
<reference evidence="1" key="1">
    <citation type="submission" date="2021-05" db="EMBL/GenBank/DDBJ databases">
        <authorList>
            <person name="Alioto T."/>
            <person name="Alioto T."/>
            <person name="Gomez Garrido J."/>
        </authorList>
    </citation>
    <scope>NUCLEOTIDE SEQUENCE</scope>
</reference>